<protein>
    <submittedName>
        <fullName evidence="3">Membrane metallo-endopeptidase-like 1-like</fullName>
    </submittedName>
</protein>
<accession>A0AAV4BNK0</accession>
<dbReference type="InterPro" id="IPR024079">
    <property type="entry name" value="MetalloPept_cat_dom_sf"/>
</dbReference>
<dbReference type="PROSITE" id="PS51885">
    <property type="entry name" value="NEPRILYSIN"/>
    <property type="match status" value="1"/>
</dbReference>
<organism evidence="3 4">
    <name type="scientific">Plakobranchus ocellatus</name>
    <dbReference type="NCBI Taxonomy" id="259542"/>
    <lineage>
        <taxon>Eukaryota</taxon>
        <taxon>Metazoa</taxon>
        <taxon>Spiralia</taxon>
        <taxon>Lophotrochozoa</taxon>
        <taxon>Mollusca</taxon>
        <taxon>Gastropoda</taxon>
        <taxon>Heterobranchia</taxon>
        <taxon>Euthyneura</taxon>
        <taxon>Panpulmonata</taxon>
        <taxon>Sacoglossa</taxon>
        <taxon>Placobranchoidea</taxon>
        <taxon>Plakobranchidae</taxon>
        <taxon>Plakobranchus</taxon>
    </lineage>
</organism>
<keyword evidence="1" id="KW-0732">Signal</keyword>
<dbReference type="GO" id="GO:0004222">
    <property type="term" value="F:metalloendopeptidase activity"/>
    <property type="evidence" value="ECO:0007669"/>
    <property type="project" value="InterPro"/>
</dbReference>
<evidence type="ECO:0000256" key="1">
    <source>
        <dbReference type="SAM" id="SignalP"/>
    </source>
</evidence>
<dbReference type="InterPro" id="IPR000718">
    <property type="entry name" value="Peptidase_M13"/>
</dbReference>
<dbReference type="SUPFAM" id="SSF55486">
    <property type="entry name" value="Metalloproteases ('zincins'), catalytic domain"/>
    <property type="match status" value="2"/>
</dbReference>
<feature type="signal peptide" evidence="1">
    <location>
        <begin position="1"/>
        <end position="15"/>
    </location>
</feature>
<dbReference type="InterPro" id="IPR008753">
    <property type="entry name" value="Peptidase_M13_N"/>
</dbReference>
<dbReference type="AlphaFoldDB" id="A0AAV4BNK0"/>
<dbReference type="GO" id="GO:0005886">
    <property type="term" value="C:plasma membrane"/>
    <property type="evidence" value="ECO:0007669"/>
    <property type="project" value="TreeGrafter"/>
</dbReference>
<dbReference type="PANTHER" id="PTHR11733">
    <property type="entry name" value="ZINC METALLOPROTEASE FAMILY M13 NEPRILYSIN-RELATED"/>
    <property type="match status" value="1"/>
</dbReference>
<dbReference type="Proteomes" id="UP000735302">
    <property type="component" value="Unassembled WGS sequence"/>
</dbReference>
<dbReference type="GO" id="GO:0016485">
    <property type="term" value="P:protein processing"/>
    <property type="evidence" value="ECO:0007669"/>
    <property type="project" value="TreeGrafter"/>
</dbReference>
<sequence>MWALIFLSVTITIAADETNFTNYESTSNHSMSDCQNCCDDFCLSLDCLQKASLIMKKANTDADPCVDFADYACGNFYRNISASNTFAVLELDIPRSVRALLAIGNVTLEDDQEIILRSPSYFKKLESVIRNADKRTLQNNFGWEHALLRVSGLTKKMRKLKSEVSKAALNKWPESLRLYECLKRVQAYFPAALSKAFVDQNLSQDSKNHATLLVDNIRTAFKEILEETTWIGSKTKTEALEKLESMDFVTGYFDHGIIEKEIIETHSNLVLTHDNFYQNRETLFWNALSKLFSKVNQPVNKTE</sequence>
<evidence type="ECO:0000313" key="3">
    <source>
        <dbReference type="EMBL" id="GFO20596.1"/>
    </source>
</evidence>
<feature type="chain" id="PRO_5043977342" evidence="1">
    <location>
        <begin position="16"/>
        <end position="303"/>
    </location>
</feature>
<dbReference type="EMBL" id="BLXT01005178">
    <property type="protein sequence ID" value="GFO20596.1"/>
    <property type="molecule type" value="Genomic_DNA"/>
</dbReference>
<evidence type="ECO:0000259" key="2">
    <source>
        <dbReference type="Pfam" id="PF05649"/>
    </source>
</evidence>
<keyword evidence="4" id="KW-1185">Reference proteome</keyword>
<dbReference type="Pfam" id="PF05649">
    <property type="entry name" value="Peptidase_M13_N"/>
    <property type="match status" value="1"/>
</dbReference>
<dbReference type="PANTHER" id="PTHR11733:SF133">
    <property type="entry name" value="PHOSPHATE-REGULATING NEUTRAL ENDOPEPTIDASE PHEX"/>
    <property type="match status" value="1"/>
</dbReference>
<feature type="domain" description="Peptidase M13 N-terminal" evidence="2">
    <location>
        <begin position="106"/>
        <end position="252"/>
    </location>
</feature>
<dbReference type="Gene3D" id="3.40.390.10">
    <property type="entry name" value="Collagenase (Catalytic Domain)"/>
    <property type="match status" value="1"/>
</dbReference>
<dbReference type="InterPro" id="IPR042089">
    <property type="entry name" value="Peptidase_M13_dom_2"/>
</dbReference>
<proteinExistence type="predicted"/>
<evidence type="ECO:0000313" key="4">
    <source>
        <dbReference type="Proteomes" id="UP000735302"/>
    </source>
</evidence>
<gene>
    <name evidence="3" type="ORF">PoB_004710100</name>
</gene>
<reference evidence="3 4" key="1">
    <citation type="journal article" date="2021" name="Elife">
        <title>Chloroplast acquisition without the gene transfer in kleptoplastic sea slugs, Plakobranchus ocellatus.</title>
        <authorList>
            <person name="Maeda T."/>
            <person name="Takahashi S."/>
            <person name="Yoshida T."/>
            <person name="Shimamura S."/>
            <person name="Takaki Y."/>
            <person name="Nagai Y."/>
            <person name="Toyoda A."/>
            <person name="Suzuki Y."/>
            <person name="Arimoto A."/>
            <person name="Ishii H."/>
            <person name="Satoh N."/>
            <person name="Nishiyama T."/>
            <person name="Hasebe M."/>
            <person name="Maruyama T."/>
            <person name="Minagawa J."/>
            <person name="Obokata J."/>
            <person name="Shigenobu S."/>
        </authorList>
    </citation>
    <scope>NUCLEOTIDE SEQUENCE [LARGE SCALE GENOMIC DNA]</scope>
</reference>
<dbReference type="Gene3D" id="1.10.1380.10">
    <property type="entry name" value="Neutral endopeptidase , domain2"/>
    <property type="match status" value="1"/>
</dbReference>
<name>A0AAV4BNK0_9GAST</name>
<comment type="caution">
    <text evidence="3">The sequence shown here is derived from an EMBL/GenBank/DDBJ whole genome shotgun (WGS) entry which is preliminary data.</text>
</comment>